<proteinExistence type="predicted"/>
<dbReference type="EMBL" id="MN740472">
    <property type="protein sequence ID" value="QHU28536.1"/>
    <property type="molecule type" value="Genomic_DNA"/>
</dbReference>
<organism evidence="1">
    <name type="scientific">viral metagenome</name>
    <dbReference type="NCBI Taxonomy" id="1070528"/>
    <lineage>
        <taxon>unclassified sequences</taxon>
        <taxon>metagenomes</taxon>
        <taxon>organismal metagenomes</taxon>
    </lineage>
</organism>
<protein>
    <submittedName>
        <fullName evidence="1">Uncharacterized protein</fullName>
    </submittedName>
</protein>
<evidence type="ECO:0000313" key="1">
    <source>
        <dbReference type="EMBL" id="QHU28536.1"/>
    </source>
</evidence>
<name>A0A6C0LC46_9ZZZZ</name>
<sequence length="122" mass="14015">MPIYLGYAVAFEEAIRFMGRLITSDDIETDLSYLNGYFKYSETGIVARKIGTDRYVIGYEIQDTNWKNENEKETAVFIESLKQQFACAMRVLLANTSEISLKDENDKITIVKHPEPYIISSL</sequence>
<dbReference type="AlphaFoldDB" id="A0A6C0LC46"/>
<accession>A0A6C0LC46</accession>
<reference evidence="1" key="1">
    <citation type="journal article" date="2020" name="Nature">
        <title>Giant virus diversity and host interactions through global metagenomics.</title>
        <authorList>
            <person name="Schulz F."/>
            <person name="Roux S."/>
            <person name="Paez-Espino D."/>
            <person name="Jungbluth S."/>
            <person name="Walsh D.A."/>
            <person name="Denef V.J."/>
            <person name="McMahon K.D."/>
            <person name="Konstantinidis K.T."/>
            <person name="Eloe-Fadrosh E.A."/>
            <person name="Kyrpides N.C."/>
            <person name="Woyke T."/>
        </authorList>
    </citation>
    <scope>NUCLEOTIDE SEQUENCE</scope>
    <source>
        <strain evidence="1">GVMAG-M-3300027770-73</strain>
    </source>
</reference>